<evidence type="ECO:0000313" key="1">
    <source>
        <dbReference type="EMBL" id="CAB4135588.1"/>
    </source>
</evidence>
<gene>
    <name evidence="1" type="ORF">UFOVP285_77</name>
</gene>
<dbReference type="EMBL" id="LR796300">
    <property type="protein sequence ID" value="CAB4135588.1"/>
    <property type="molecule type" value="Genomic_DNA"/>
</dbReference>
<name>A0A6J5LMC2_9CAUD</name>
<sequence length="137" mass="16522">MPYKDPALRKVKAAEYSKKYYEANKRACLDRNNERRTVRKEQWRAFKRTLKCAICEENHPAALDFHHIKRSKHNKKVNVLVQDGRIRKAMEEIRKYCVVLCANCHRKGHHYEHYGIPLDSPNYTQYEEWFQNKNLDT</sequence>
<accession>A0A6J5LMC2</accession>
<proteinExistence type="predicted"/>
<evidence type="ECO:0008006" key="2">
    <source>
        <dbReference type="Google" id="ProtNLM"/>
    </source>
</evidence>
<organism evidence="1">
    <name type="scientific">uncultured Caudovirales phage</name>
    <dbReference type="NCBI Taxonomy" id="2100421"/>
    <lineage>
        <taxon>Viruses</taxon>
        <taxon>Duplodnaviria</taxon>
        <taxon>Heunggongvirae</taxon>
        <taxon>Uroviricota</taxon>
        <taxon>Caudoviricetes</taxon>
        <taxon>Peduoviridae</taxon>
        <taxon>Maltschvirus</taxon>
        <taxon>Maltschvirus maltsch</taxon>
    </lineage>
</organism>
<reference evidence="1" key="1">
    <citation type="submission" date="2020-04" db="EMBL/GenBank/DDBJ databases">
        <authorList>
            <person name="Chiriac C."/>
            <person name="Salcher M."/>
            <person name="Ghai R."/>
            <person name="Kavagutti S V."/>
        </authorList>
    </citation>
    <scope>NUCLEOTIDE SEQUENCE</scope>
</reference>
<protein>
    <recommendedName>
        <fullName evidence="2">HNHc domain containing protein</fullName>
    </recommendedName>
</protein>